<dbReference type="AlphaFoldDB" id="A0AAD5Y847"/>
<evidence type="ECO:0000256" key="1">
    <source>
        <dbReference type="ARBA" id="ARBA00010884"/>
    </source>
</evidence>
<dbReference type="PANTHER" id="PTHR10794:SF63">
    <property type="entry name" value="ALPHA_BETA HYDROLASE 1, ISOFORM A"/>
    <property type="match status" value="1"/>
</dbReference>
<protein>
    <recommendedName>
        <fullName evidence="3">Serine aminopeptidase S33 domain-containing protein</fullName>
    </recommendedName>
</protein>
<evidence type="ECO:0000256" key="2">
    <source>
        <dbReference type="SAM" id="Phobius"/>
    </source>
</evidence>
<feature type="domain" description="Serine aminopeptidase S33" evidence="3">
    <location>
        <begin position="145"/>
        <end position="356"/>
    </location>
</feature>
<dbReference type="GO" id="GO:0051792">
    <property type="term" value="P:medium-chain fatty acid biosynthetic process"/>
    <property type="evidence" value="ECO:0007669"/>
    <property type="project" value="TreeGrafter"/>
</dbReference>
<accession>A0AAD5Y847</accession>
<dbReference type="InterPro" id="IPR029058">
    <property type="entry name" value="AB_hydrolase_fold"/>
</dbReference>
<dbReference type="GO" id="GO:0051793">
    <property type="term" value="P:medium-chain fatty acid catabolic process"/>
    <property type="evidence" value="ECO:0007669"/>
    <property type="project" value="TreeGrafter"/>
</dbReference>
<keyword evidence="2" id="KW-1133">Transmembrane helix</keyword>
<keyword evidence="2" id="KW-0812">Transmembrane</keyword>
<keyword evidence="5" id="KW-1185">Reference proteome</keyword>
<feature type="transmembrane region" description="Helical" evidence="2">
    <location>
        <begin position="487"/>
        <end position="510"/>
    </location>
</feature>
<feature type="transmembrane region" description="Helical" evidence="2">
    <location>
        <begin position="21"/>
        <end position="38"/>
    </location>
</feature>
<dbReference type="PROSITE" id="PS01133">
    <property type="entry name" value="UPF0017"/>
    <property type="match status" value="1"/>
</dbReference>
<reference evidence="4" key="1">
    <citation type="submission" date="2020-05" db="EMBL/GenBank/DDBJ databases">
        <title>Phylogenomic resolution of chytrid fungi.</title>
        <authorList>
            <person name="Stajich J.E."/>
            <person name="Amses K."/>
            <person name="Simmons R."/>
            <person name="Seto K."/>
            <person name="Myers J."/>
            <person name="Bonds A."/>
            <person name="Quandt C.A."/>
            <person name="Barry K."/>
            <person name="Liu P."/>
            <person name="Grigoriev I."/>
            <person name="Longcore J.E."/>
            <person name="James T.Y."/>
        </authorList>
    </citation>
    <scope>NUCLEOTIDE SEQUENCE</scope>
    <source>
        <strain evidence="4">PLAUS21</strain>
    </source>
</reference>
<dbReference type="InterPro" id="IPR000952">
    <property type="entry name" value="AB_hydrolase_4_CS"/>
</dbReference>
<dbReference type="InterPro" id="IPR022742">
    <property type="entry name" value="Hydrolase_4"/>
</dbReference>
<dbReference type="Pfam" id="PF12146">
    <property type="entry name" value="Hydrolase_4"/>
    <property type="match status" value="1"/>
</dbReference>
<sequence>MLTIYQITVEWIHLNTAIPKPMITPMLLFLGFLLWYFYRVEKTQLFHRNQTAEIKYKSPITKEVKSLQLHQMISLTCPSLQTYFFPHPFLINGHLQTFHASIFADYVFEPKVKFHRQVVNTPDGGVFSLDWSDLPKENGKRTPYLFILHGLTGGSHETYVQDLVIEAKKYGYASIVMNFRGCSETPVKSAQLYSGSFTGDVELSIQEIKKRDPSAVLFGVGFSLGSNVIVKYAGKMGANCPLIGVVSIGNPYDFLGSLRALHRTWLGRYLYSIKMGQNLARLLNKHHHAFKDCEWLDMDKVNKATNIMEFDAAATSKGFGYKTVHEYYRFGSCAIDIPYITVPTLLLTALDDPISNCEVIPYYEIESNPNVVLATTGAGGHLGWFKFSPELVPTQRWFAKPISEFIHSIFEARFSLDEPLQIPQDPLPVGTPWHSLPEQAIEAQKILLGIKRNSIQLEKIQELSVQDSIIQTNEPVPETEKTNTDTFLYIMKLLNINSTTIMYFLLGFLFKKYLK</sequence>
<proteinExistence type="inferred from homology"/>
<name>A0AAD5Y847_9FUNG</name>
<dbReference type="Proteomes" id="UP001210925">
    <property type="component" value="Unassembled WGS sequence"/>
</dbReference>
<dbReference type="SUPFAM" id="SSF53474">
    <property type="entry name" value="alpha/beta-Hydrolases"/>
    <property type="match status" value="1"/>
</dbReference>
<evidence type="ECO:0000313" key="5">
    <source>
        <dbReference type="Proteomes" id="UP001210925"/>
    </source>
</evidence>
<organism evidence="4 5">
    <name type="scientific">Boothiomyces macroporosus</name>
    <dbReference type="NCBI Taxonomy" id="261099"/>
    <lineage>
        <taxon>Eukaryota</taxon>
        <taxon>Fungi</taxon>
        <taxon>Fungi incertae sedis</taxon>
        <taxon>Chytridiomycota</taxon>
        <taxon>Chytridiomycota incertae sedis</taxon>
        <taxon>Chytridiomycetes</taxon>
        <taxon>Rhizophydiales</taxon>
        <taxon>Terramycetaceae</taxon>
        <taxon>Boothiomyces</taxon>
    </lineage>
</organism>
<dbReference type="InterPro" id="IPR050960">
    <property type="entry name" value="AB_hydrolase_4_sf"/>
</dbReference>
<dbReference type="GO" id="GO:0008126">
    <property type="term" value="F:acetylesterase activity"/>
    <property type="evidence" value="ECO:0007669"/>
    <property type="project" value="TreeGrafter"/>
</dbReference>
<dbReference type="Gene3D" id="3.40.50.1820">
    <property type="entry name" value="alpha/beta hydrolase"/>
    <property type="match status" value="1"/>
</dbReference>
<comment type="caution">
    <text evidence="4">The sequence shown here is derived from an EMBL/GenBank/DDBJ whole genome shotgun (WGS) entry which is preliminary data.</text>
</comment>
<dbReference type="EMBL" id="JADGKB010000005">
    <property type="protein sequence ID" value="KAJ3261489.1"/>
    <property type="molecule type" value="Genomic_DNA"/>
</dbReference>
<comment type="similarity">
    <text evidence="1">Belongs to the AB hydrolase superfamily. AB hydrolase 4 family.</text>
</comment>
<evidence type="ECO:0000313" key="4">
    <source>
        <dbReference type="EMBL" id="KAJ3261489.1"/>
    </source>
</evidence>
<gene>
    <name evidence="4" type="ORF">HK103_005324</name>
</gene>
<dbReference type="PANTHER" id="PTHR10794">
    <property type="entry name" value="ABHYDROLASE DOMAIN-CONTAINING PROTEIN"/>
    <property type="match status" value="1"/>
</dbReference>
<dbReference type="GO" id="GO:0047372">
    <property type="term" value="F:monoacylglycerol lipase activity"/>
    <property type="evidence" value="ECO:0007669"/>
    <property type="project" value="TreeGrafter"/>
</dbReference>
<keyword evidence="2" id="KW-0472">Membrane</keyword>
<evidence type="ECO:0000259" key="3">
    <source>
        <dbReference type="Pfam" id="PF12146"/>
    </source>
</evidence>